<evidence type="ECO:0000256" key="2">
    <source>
        <dbReference type="ARBA" id="ARBA00004496"/>
    </source>
</evidence>
<dbReference type="InterPro" id="IPR027074">
    <property type="entry name" value="Integrator_9su"/>
</dbReference>
<evidence type="ECO:0000259" key="5">
    <source>
        <dbReference type="SMART" id="SM01027"/>
    </source>
</evidence>
<dbReference type="OrthoDB" id="5600060at2759"/>
<dbReference type="Pfam" id="PF10996">
    <property type="entry name" value="Beta-Casp"/>
    <property type="match status" value="1"/>
</dbReference>
<dbReference type="InterPro" id="IPR036866">
    <property type="entry name" value="RibonucZ/Hydroxyglut_hydro"/>
</dbReference>
<dbReference type="Gene3D" id="3.60.15.10">
    <property type="entry name" value="Ribonuclease Z/Hydroxyacylglutathione hydrolase-like"/>
    <property type="match status" value="1"/>
</dbReference>
<dbReference type="Gene3D" id="3.40.50.10890">
    <property type="match status" value="1"/>
</dbReference>
<dbReference type="EMBL" id="JABCRI010000007">
    <property type="protein sequence ID" value="KAF8403602.1"/>
    <property type="molecule type" value="Genomic_DNA"/>
</dbReference>
<keyword evidence="7" id="KW-1185">Reference proteome</keyword>
<sequence>MCLSVADVKDCVQKIKTLKYAEEVCYNGTLIIKAFSSGLEIGTSNWTINGPRRNITCLSSSIFESAHAMNFDYHSLQGNDLILFSDFSSLHGTTGVCKDSDASSNLHACQASTAYDCSSPRDDNGNGEGFIKSLFNSEESLEEMEKLAFICSCAIDSVKEGGSVLIPIGHLGIVLQLVEQISLSLESANLKVPIFIISTIAEDILAFTNVVPEWLCEQRQQKLYSGEPLFAHVELIKDKKLHLFPAVYSPNLLGMWQEPCIVFSPHWSLRLGPVVHLLRRWCGDQKCLLVLEQGVDADLALLPFKPMKMKVLQCSFRCGIKYGFLLHLSRHYFHCSTVLTFSVCRLQQVQPLLEMLKPKFVLLPEELRLQIPSSNTHLSSFFYYTENETLRVPRLRDFFEADLAFQFQPGRLKEENKCLARLKGELFIEHGKHLFVLGKEPVDSSQSRPLLHWGSLDLNLLLKRLREKGINGSVEQSGSDIGPLNACLIHVYEPNKALIEIRAMSTIISAADETLASLIFEAVSSVLDGI</sequence>
<feature type="domain" description="Beta-Casp" evidence="5">
    <location>
        <begin position="174"/>
        <end position="299"/>
    </location>
</feature>
<dbReference type="GO" id="GO:0005737">
    <property type="term" value="C:cytoplasm"/>
    <property type="evidence" value="ECO:0007669"/>
    <property type="project" value="UniProtKB-SubCell"/>
</dbReference>
<dbReference type="AlphaFoldDB" id="A0A834ZBJ6"/>
<evidence type="ECO:0000313" key="7">
    <source>
        <dbReference type="Proteomes" id="UP000655225"/>
    </source>
</evidence>
<dbReference type="Proteomes" id="UP000655225">
    <property type="component" value="Unassembled WGS sequence"/>
</dbReference>
<dbReference type="GO" id="GO:0034472">
    <property type="term" value="P:snRNA 3'-end processing"/>
    <property type="evidence" value="ECO:0007669"/>
    <property type="project" value="TreeGrafter"/>
</dbReference>
<organism evidence="6 7">
    <name type="scientific">Tetracentron sinense</name>
    <name type="common">Spur-leaf</name>
    <dbReference type="NCBI Taxonomy" id="13715"/>
    <lineage>
        <taxon>Eukaryota</taxon>
        <taxon>Viridiplantae</taxon>
        <taxon>Streptophyta</taxon>
        <taxon>Embryophyta</taxon>
        <taxon>Tracheophyta</taxon>
        <taxon>Spermatophyta</taxon>
        <taxon>Magnoliopsida</taxon>
        <taxon>Trochodendrales</taxon>
        <taxon>Trochodendraceae</taxon>
        <taxon>Tetracentron</taxon>
    </lineage>
</organism>
<reference evidence="6 7" key="1">
    <citation type="submission" date="2020-04" db="EMBL/GenBank/DDBJ databases">
        <title>Plant Genome Project.</title>
        <authorList>
            <person name="Zhang R.-G."/>
        </authorList>
    </citation>
    <scope>NUCLEOTIDE SEQUENCE [LARGE SCALE GENOMIC DNA]</scope>
    <source>
        <strain evidence="6">YNK0</strain>
        <tissue evidence="6">Leaf</tissue>
    </source>
</reference>
<keyword evidence="3" id="KW-0963">Cytoplasm</keyword>
<proteinExistence type="predicted"/>
<dbReference type="InterPro" id="IPR022712">
    <property type="entry name" value="Beta_Casp"/>
</dbReference>
<dbReference type="PANTHER" id="PTHR46094:SF1">
    <property type="entry name" value="INTEGRATOR COMPLEX SUBUNIT 9"/>
    <property type="match status" value="1"/>
</dbReference>
<name>A0A834ZBJ6_TETSI</name>
<comment type="subcellular location">
    <subcellularLocation>
        <location evidence="2">Cytoplasm</location>
    </subcellularLocation>
    <subcellularLocation>
        <location evidence="1">Nucleus</location>
    </subcellularLocation>
</comment>
<dbReference type="OMA" id="WIVRTEH"/>
<evidence type="ECO:0000313" key="6">
    <source>
        <dbReference type="EMBL" id="KAF8403602.1"/>
    </source>
</evidence>
<dbReference type="SMART" id="SM01027">
    <property type="entry name" value="Beta-Casp"/>
    <property type="match status" value="1"/>
</dbReference>
<keyword evidence="4" id="KW-0539">Nucleus</keyword>
<dbReference type="PANTHER" id="PTHR46094">
    <property type="entry name" value="INTEGRATOR COMPLEX SUBUNIT 9"/>
    <property type="match status" value="1"/>
</dbReference>
<dbReference type="SUPFAM" id="SSF56281">
    <property type="entry name" value="Metallo-hydrolase/oxidoreductase"/>
    <property type="match status" value="1"/>
</dbReference>
<protein>
    <recommendedName>
        <fullName evidence="5">Beta-Casp domain-containing protein</fullName>
    </recommendedName>
</protein>
<evidence type="ECO:0000256" key="3">
    <source>
        <dbReference type="ARBA" id="ARBA00022490"/>
    </source>
</evidence>
<accession>A0A834ZBJ6</accession>
<dbReference type="GO" id="GO:0032039">
    <property type="term" value="C:integrator complex"/>
    <property type="evidence" value="ECO:0007669"/>
    <property type="project" value="InterPro"/>
</dbReference>
<evidence type="ECO:0000256" key="1">
    <source>
        <dbReference type="ARBA" id="ARBA00004123"/>
    </source>
</evidence>
<gene>
    <name evidence="6" type="ORF">HHK36_011706</name>
</gene>
<comment type="caution">
    <text evidence="6">The sequence shown here is derived from an EMBL/GenBank/DDBJ whole genome shotgun (WGS) entry which is preliminary data.</text>
</comment>
<evidence type="ECO:0000256" key="4">
    <source>
        <dbReference type="ARBA" id="ARBA00023242"/>
    </source>
</evidence>